<sequence>MIVCDGGEQAKPAAPRTWLPRFCCGLAGFVTQPVGAPLVSGPMDETVCASRPSMVDPMAGNPTGPWCRMPPCFEFLGEGGGFEWPRLQFVLSTVEKLGMLVW</sequence>
<dbReference type="Proteomes" id="UP001278766">
    <property type="component" value="Unassembled WGS sequence"/>
</dbReference>
<dbReference type="EMBL" id="JAUEPN010000003">
    <property type="protein sequence ID" value="KAK3297945.1"/>
    <property type="molecule type" value="Genomic_DNA"/>
</dbReference>
<proteinExistence type="predicted"/>
<accession>A0AAE0HK18</accession>
<dbReference type="GeneID" id="87835133"/>
<comment type="caution">
    <text evidence="1">The sequence shown here is derived from an EMBL/GenBank/DDBJ whole genome shotgun (WGS) entry which is preliminary data.</text>
</comment>
<reference evidence="1" key="2">
    <citation type="submission" date="2023-06" db="EMBL/GenBank/DDBJ databases">
        <authorList>
            <consortium name="Lawrence Berkeley National Laboratory"/>
            <person name="Haridas S."/>
            <person name="Hensen N."/>
            <person name="Bonometti L."/>
            <person name="Westerberg I."/>
            <person name="Brannstrom I.O."/>
            <person name="Guillou S."/>
            <person name="Cros-Aarteil S."/>
            <person name="Calhoun S."/>
            <person name="Kuo A."/>
            <person name="Mondo S."/>
            <person name="Pangilinan J."/>
            <person name="Riley R."/>
            <person name="Labutti K."/>
            <person name="Andreopoulos B."/>
            <person name="Lipzen A."/>
            <person name="Chen C."/>
            <person name="Yanf M."/>
            <person name="Daum C."/>
            <person name="Ng V."/>
            <person name="Clum A."/>
            <person name="Steindorff A."/>
            <person name="Ohm R."/>
            <person name="Martin F."/>
            <person name="Silar P."/>
            <person name="Natvig D."/>
            <person name="Lalanne C."/>
            <person name="Gautier V."/>
            <person name="Ament-Velasquez S.L."/>
            <person name="Kruys A."/>
            <person name="Hutchinson M.I."/>
            <person name="Powell A.J."/>
            <person name="Barry K."/>
            <person name="Miller A.N."/>
            <person name="Grigoriev I.V."/>
            <person name="Debuchy R."/>
            <person name="Gladieux P."/>
            <person name="Thoren M.H."/>
            <person name="Johannesson H."/>
        </authorList>
    </citation>
    <scope>NUCLEOTIDE SEQUENCE</scope>
    <source>
        <strain evidence="1">CBS 168.71</strain>
    </source>
</reference>
<dbReference type="RefSeq" id="XP_062661459.1">
    <property type="nucleotide sequence ID" value="XM_062798185.1"/>
</dbReference>
<organism evidence="1 2">
    <name type="scientific">Chaetomium fimeti</name>
    <dbReference type="NCBI Taxonomy" id="1854472"/>
    <lineage>
        <taxon>Eukaryota</taxon>
        <taxon>Fungi</taxon>
        <taxon>Dikarya</taxon>
        <taxon>Ascomycota</taxon>
        <taxon>Pezizomycotina</taxon>
        <taxon>Sordariomycetes</taxon>
        <taxon>Sordariomycetidae</taxon>
        <taxon>Sordariales</taxon>
        <taxon>Chaetomiaceae</taxon>
        <taxon>Chaetomium</taxon>
    </lineage>
</organism>
<name>A0AAE0HK18_9PEZI</name>
<reference evidence="1" key="1">
    <citation type="journal article" date="2023" name="Mol. Phylogenet. Evol.">
        <title>Genome-scale phylogeny and comparative genomics of the fungal order Sordariales.</title>
        <authorList>
            <person name="Hensen N."/>
            <person name="Bonometti L."/>
            <person name="Westerberg I."/>
            <person name="Brannstrom I.O."/>
            <person name="Guillou S."/>
            <person name="Cros-Aarteil S."/>
            <person name="Calhoun S."/>
            <person name="Haridas S."/>
            <person name="Kuo A."/>
            <person name="Mondo S."/>
            <person name="Pangilinan J."/>
            <person name="Riley R."/>
            <person name="LaButti K."/>
            <person name="Andreopoulos B."/>
            <person name="Lipzen A."/>
            <person name="Chen C."/>
            <person name="Yan M."/>
            <person name="Daum C."/>
            <person name="Ng V."/>
            <person name="Clum A."/>
            <person name="Steindorff A."/>
            <person name="Ohm R.A."/>
            <person name="Martin F."/>
            <person name="Silar P."/>
            <person name="Natvig D.O."/>
            <person name="Lalanne C."/>
            <person name="Gautier V."/>
            <person name="Ament-Velasquez S.L."/>
            <person name="Kruys A."/>
            <person name="Hutchinson M.I."/>
            <person name="Powell A.J."/>
            <person name="Barry K."/>
            <person name="Miller A.N."/>
            <person name="Grigoriev I.V."/>
            <person name="Debuchy R."/>
            <person name="Gladieux P."/>
            <person name="Hiltunen Thoren M."/>
            <person name="Johannesson H."/>
        </authorList>
    </citation>
    <scope>NUCLEOTIDE SEQUENCE</scope>
    <source>
        <strain evidence="1">CBS 168.71</strain>
    </source>
</reference>
<keyword evidence="2" id="KW-1185">Reference proteome</keyword>
<gene>
    <name evidence="1" type="ORF">B0H64DRAFT_134666</name>
</gene>
<evidence type="ECO:0000313" key="1">
    <source>
        <dbReference type="EMBL" id="KAK3297945.1"/>
    </source>
</evidence>
<dbReference type="AlphaFoldDB" id="A0AAE0HK18"/>
<protein>
    <submittedName>
        <fullName evidence="1">Uncharacterized protein</fullName>
    </submittedName>
</protein>
<evidence type="ECO:0000313" key="2">
    <source>
        <dbReference type="Proteomes" id="UP001278766"/>
    </source>
</evidence>